<dbReference type="Pfam" id="PF00024">
    <property type="entry name" value="PAN_1"/>
    <property type="match status" value="1"/>
</dbReference>
<dbReference type="Gene3D" id="3.50.4.10">
    <property type="entry name" value="Hepatocyte Growth Factor"/>
    <property type="match status" value="1"/>
</dbReference>
<organism evidence="4">
    <name type="scientific">Alexandrium monilatum</name>
    <dbReference type="NCBI Taxonomy" id="311494"/>
    <lineage>
        <taxon>Eukaryota</taxon>
        <taxon>Sar</taxon>
        <taxon>Alveolata</taxon>
        <taxon>Dinophyceae</taxon>
        <taxon>Gonyaulacales</taxon>
        <taxon>Pyrocystaceae</taxon>
        <taxon>Alexandrium</taxon>
    </lineage>
</organism>
<proteinExistence type="predicted"/>
<evidence type="ECO:0000259" key="3">
    <source>
        <dbReference type="PROSITE" id="PS50948"/>
    </source>
</evidence>
<protein>
    <recommendedName>
        <fullName evidence="3">Apple domain-containing protein</fullName>
    </recommendedName>
</protein>
<dbReference type="PROSITE" id="PS50948">
    <property type="entry name" value="PAN"/>
    <property type="match status" value="1"/>
</dbReference>
<dbReference type="GO" id="GO:0005576">
    <property type="term" value="C:extracellular region"/>
    <property type="evidence" value="ECO:0007669"/>
    <property type="project" value="InterPro"/>
</dbReference>
<reference evidence="4" key="1">
    <citation type="submission" date="2021-01" db="EMBL/GenBank/DDBJ databases">
        <authorList>
            <person name="Corre E."/>
            <person name="Pelletier E."/>
            <person name="Niang G."/>
            <person name="Scheremetjew M."/>
            <person name="Finn R."/>
            <person name="Kale V."/>
            <person name="Holt S."/>
            <person name="Cochrane G."/>
            <person name="Meng A."/>
            <person name="Brown T."/>
            <person name="Cohen L."/>
        </authorList>
    </citation>
    <scope>NUCLEOTIDE SEQUENCE</scope>
    <source>
        <strain evidence="4">CCMP3105</strain>
    </source>
</reference>
<accession>A0A7S4S367</accession>
<dbReference type="EMBL" id="HBNR01062838">
    <property type="protein sequence ID" value="CAE4633046.1"/>
    <property type="molecule type" value="Transcribed_RNA"/>
</dbReference>
<gene>
    <name evidence="4" type="ORF">AMON00008_LOCUS44318</name>
</gene>
<evidence type="ECO:0000313" key="4">
    <source>
        <dbReference type="EMBL" id="CAE4633046.1"/>
    </source>
</evidence>
<dbReference type="InterPro" id="IPR000177">
    <property type="entry name" value="Apple"/>
</dbReference>
<feature type="domain" description="Apple" evidence="3">
    <location>
        <begin position="130"/>
        <end position="229"/>
    </location>
</feature>
<dbReference type="SUPFAM" id="SSF57414">
    <property type="entry name" value="Hairpin loop containing domain-like"/>
    <property type="match status" value="1"/>
</dbReference>
<evidence type="ECO:0000256" key="2">
    <source>
        <dbReference type="ARBA" id="ARBA00023157"/>
    </source>
</evidence>
<dbReference type="AlphaFoldDB" id="A0A7S4S367"/>
<sequence length="262" mass="26508">MVKLAASVAAAGMGGVRVLAARGLRGVGPPVASRAPVPDGDASVSGSLVLGVHCLRRWEQRVHFVHGSERAKRDHPAVPSDLACAGGGPDAANSGCFQLHRAYGLVPSALAAVAGRGPSGRGTAVLADACGEAGVIKVFGDAAGLATLVAWKALPASKTDSSWRPASASECQAKCAADAACQFFTFNDQSLSGGAYAYYRGLCFMHEALTCNGPAYSQQHGAISGPRNCSRGRVRAASGARRRAGTPLGRLSAAAALVLALS</sequence>
<keyword evidence="2" id="KW-1015">Disulfide bond</keyword>
<dbReference type="SMART" id="SM00223">
    <property type="entry name" value="APPLE"/>
    <property type="match status" value="1"/>
</dbReference>
<evidence type="ECO:0000256" key="1">
    <source>
        <dbReference type="ARBA" id="ARBA00022737"/>
    </source>
</evidence>
<dbReference type="GO" id="GO:0006508">
    <property type="term" value="P:proteolysis"/>
    <property type="evidence" value="ECO:0007669"/>
    <property type="project" value="InterPro"/>
</dbReference>
<dbReference type="InterPro" id="IPR003609">
    <property type="entry name" value="Pan_app"/>
</dbReference>
<keyword evidence="1" id="KW-0677">Repeat</keyword>
<name>A0A7S4S367_9DINO</name>